<proteinExistence type="inferred from homology"/>
<feature type="transmembrane region" description="Helical" evidence="9">
    <location>
        <begin position="250"/>
        <end position="273"/>
    </location>
</feature>
<keyword evidence="3" id="KW-0813">Transport</keyword>
<evidence type="ECO:0000313" key="11">
    <source>
        <dbReference type="EMBL" id="QDC39619.1"/>
    </source>
</evidence>
<reference evidence="11 12" key="1">
    <citation type="submission" date="2019-06" db="EMBL/GenBank/DDBJ databases">
        <title>Genome organization and adaptive potential of archetypical organophosphate degarding Sphingobium fuliginis ATCC 27551.</title>
        <authorList>
            <person name="Sarwar A."/>
            <person name="Parthasarathy S."/>
            <person name="Singh C."/>
            <person name="Siddavattam D."/>
        </authorList>
    </citation>
    <scope>NUCLEOTIDE SEQUENCE [LARGE SCALE GENOMIC DNA]</scope>
    <source>
        <strain evidence="11 12">ATCC 27551</strain>
    </source>
</reference>
<sequence length="447" mass="47577">MTTATLPTTAVDGATVETSPPKPLKVVVASCIGSAFEIYDFTLFAFFAVVLAPAFFPAMAAESSLLLTAATFGIAAFVRPLGALFFGLYGDRIGRKPVLIITLSMMAIGSVMIGLTPKYETIGIWAPIIVAFARIMQGFSAGGEQTGAATFIAEHVPPEKRGFYLGFLGSAGLGASMFSAGIGLLLSTFLGEAVVSDWGWRIPFLLGGLVAPVGFYIRRKLPESEAFVRAAEEIKDHKAARPPLPYRRMLMLASIFIPATVTNYLGMVFMPTYLKSQVGVSLDDAFKGVMVGSALVIVLMPTVGALSDRFGRRTPLRLGNLLLLLGAYPLYLAVQGAPSAGRIIMIQCLFGILMSLVSAPLPTYSSEQFPTSRRALGMALSMIIPISLFGVCSPIIVTWLIIVTGTPLAPAFYLMAAALLGLVILQFLPETSPAYLRRRGAARAGLQ</sequence>
<dbReference type="InterPro" id="IPR051084">
    <property type="entry name" value="H+-coupled_symporters"/>
</dbReference>
<dbReference type="InterPro" id="IPR011701">
    <property type="entry name" value="MFS"/>
</dbReference>
<name>A0A5B8CK88_SPHSA</name>
<comment type="similarity">
    <text evidence="2">Belongs to the major facilitator superfamily. Metabolite:H+ Symporter (MHS) family (TC 2.A.1.6) family.</text>
</comment>
<feature type="transmembrane region" description="Helical" evidence="9">
    <location>
        <begin position="343"/>
        <end position="364"/>
    </location>
</feature>
<keyword evidence="4" id="KW-1003">Cell membrane</keyword>
<dbReference type="SUPFAM" id="SSF103473">
    <property type="entry name" value="MFS general substrate transporter"/>
    <property type="match status" value="1"/>
</dbReference>
<dbReference type="PROSITE" id="PS50850">
    <property type="entry name" value="MFS"/>
    <property type="match status" value="1"/>
</dbReference>
<dbReference type="GO" id="GO:0015293">
    <property type="term" value="F:symporter activity"/>
    <property type="evidence" value="ECO:0007669"/>
    <property type="project" value="UniProtKB-KW"/>
</dbReference>
<feature type="transmembrane region" description="Helical" evidence="9">
    <location>
        <begin position="376"/>
        <end position="402"/>
    </location>
</feature>
<feature type="transmembrane region" description="Helical" evidence="9">
    <location>
        <begin position="408"/>
        <end position="428"/>
    </location>
</feature>
<dbReference type="InterPro" id="IPR020846">
    <property type="entry name" value="MFS_dom"/>
</dbReference>
<feature type="transmembrane region" description="Helical" evidence="9">
    <location>
        <begin position="163"/>
        <end position="186"/>
    </location>
</feature>
<dbReference type="Pfam" id="PF07690">
    <property type="entry name" value="MFS_1"/>
    <property type="match status" value="1"/>
</dbReference>
<dbReference type="FunFam" id="1.20.1250.20:FF:000001">
    <property type="entry name" value="Dicarboxylate MFS transporter"/>
    <property type="match status" value="1"/>
</dbReference>
<evidence type="ECO:0000256" key="7">
    <source>
        <dbReference type="ARBA" id="ARBA00022989"/>
    </source>
</evidence>
<dbReference type="InterPro" id="IPR005829">
    <property type="entry name" value="Sugar_transporter_CS"/>
</dbReference>
<evidence type="ECO:0000256" key="1">
    <source>
        <dbReference type="ARBA" id="ARBA00004651"/>
    </source>
</evidence>
<keyword evidence="6" id="KW-0769">Symport</keyword>
<organism evidence="11 12">
    <name type="scientific">Sphingobium fuliginis ATCC 27551</name>
    <dbReference type="NCBI Taxonomy" id="1208342"/>
    <lineage>
        <taxon>Bacteria</taxon>
        <taxon>Pseudomonadati</taxon>
        <taxon>Pseudomonadota</taxon>
        <taxon>Alphaproteobacteria</taxon>
        <taxon>Sphingomonadales</taxon>
        <taxon>Sphingomonadaceae</taxon>
        <taxon>Sphingobium</taxon>
    </lineage>
</organism>
<dbReference type="InterPro" id="IPR036259">
    <property type="entry name" value="MFS_trans_sf"/>
</dbReference>
<feature type="transmembrane region" description="Helical" evidence="9">
    <location>
        <begin position="122"/>
        <end position="142"/>
    </location>
</feature>
<dbReference type="PANTHER" id="PTHR43528">
    <property type="entry name" value="ALPHA-KETOGLUTARATE PERMEASE"/>
    <property type="match status" value="1"/>
</dbReference>
<dbReference type="PANTHER" id="PTHR43528:SF1">
    <property type="entry name" value="ALPHA-KETOGLUTARATE PERMEASE"/>
    <property type="match status" value="1"/>
</dbReference>
<feature type="transmembrane region" description="Helical" evidence="9">
    <location>
        <begin position="38"/>
        <end position="59"/>
    </location>
</feature>
<dbReference type="Gene3D" id="1.20.1250.20">
    <property type="entry name" value="MFS general substrate transporter like domains"/>
    <property type="match status" value="2"/>
</dbReference>
<keyword evidence="8 9" id="KW-0472">Membrane</keyword>
<feature type="transmembrane region" description="Helical" evidence="9">
    <location>
        <begin position="318"/>
        <end position="337"/>
    </location>
</feature>
<evidence type="ECO:0000256" key="4">
    <source>
        <dbReference type="ARBA" id="ARBA00022475"/>
    </source>
</evidence>
<evidence type="ECO:0000256" key="9">
    <source>
        <dbReference type="SAM" id="Phobius"/>
    </source>
</evidence>
<dbReference type="PROSITE" id="PS00217">
    <property type="entry name" value="SUGAR_TRANSPORT_2"/>
    <property type="match status" value="1"/>
</dbReference>
<feature type="transmembrane region" description="Helical" evidence="9">
    <location>
        <begin position="285"/>
        <end position="306"/>
    </location>
</feature>
<evidence type="ECO:0000259" key="10">
    <source>
        <dbReference type="PROSITE" id="PS50850"/>
    </source>
</evidence>
<evidence type="ECO:0000256" key="3">
    <source>
        <dbReference type="ARBA" id="ARBA00022448"/>
    </source>
</evidence>
<dbReference type="EMBL" id="CP041017">
    <property type="protein sequence ID" value="QDC39619.1"/>
    <property type="molecule type" value="Genomic_DNA"/>
</dbReference>
<keyword evidence="5 9" id="KW-0812">Transmembrane</keyword>
<protein>
    <submittedName>
        <fullName evidence="11">MFS transporter</fullName>
    </submittedName>
</protein>
<comment type="subcellular location">
    <subcellularLocation>
        <location evidence="1">Cell membrane</location>
        <topology evidence="1">Multi-pass membrane protein</topology>
    </subcellularLocation>
</comment>
<dbReference type="GO" id="GO:0005886">
    <property type="term" value="C:plasma membrane"/>
    <property type="evidence" value="ECO:0007669"/>
    <property type="project" value="UniProtKB-SubCell"/>
</dbReference>
<feature type="domain" description="Major facilitator superfamily (MFS) profile" evidence="10">
    <location>
        <begin position="26"/>
        <end position="433"/>
    </location>
</feature>
<evidence type="ECO:0000256" key="6">
    <source>
        <dbReference type="ARBA" id="ARBA00022847"/>
    </source>
</evidence>
<accession>A0A5B8CK88</accession>
<feature type="transmembrane region" description="Helical" evidence="9">
    <location>
        <begin position="198"/>
        <end position="217"/>
    </location>
</feature>
<dbReference type="RefSeq" id="WP_140043209.1">
    <property type="nucleotide sequence ID" value="NZ_CP041017.1"/>
</dbReference>
<evidence type="ECO:0000313" key="12">
    <source>
        <dbReference type="Proteomes" id="UP000311469"/>
    </source>
</evidence>
<gene>
    <name evidence="11" type="ORF">FIL70_20725</name>
</gene>
<feature type="transmembrane region" description="Helical" evidence="9">
    <location>
        <begin position="65"/>
        <end position="86"/>
    </location>
</feature>
<dbReference type="AlphaFoldDB" id="A0A5B8CK88"/>
<dbReference type="Proteomes" id="UP000311469">
    <property type="component" value="Chromosome cSF2"/>
</dbReference>
<evidence type="ECO:0000256" key="5">
    <source>
        <dbReference type="ARBA" id="ARBA00022692"/>
    </source>
</evidence>
<dbReference type="PROSITE" id="PS00216">
    <property type="entry name" value="SUGAR_TRANSPORT_1"/>
    <property type="match status" value="1"/>
</dbReference>
<dbReference type="KEGG" id="sufl:FIL70_20725"/>
<keyword evidence="7 9" id="KW-1133">Transmembrane helix</keyword>
<feature type="transmembrane region" description="Helical" evidence="9">
    <location>
        <begin position="98"/>
        <end position="116"/>
    </location>
</feature>
<evidence type="ECO:0000256" key="2">
    <source>
        <dbReference type="ARBA" id="ARBA00008240"/>
    </source>
</evidence>
<evidence type="ECO:0000256" key="8">
    <source>
        <dbReference type="ARBA" id="ARBA00023136"/>
    </source>
</evidence>